<name>A0A7J7N894_9MAGN</name>
<proteinExistence type="predicted"/>
<protein>
    <submittedName>
        <fullName evidence="1">Uncharacterized protein</fullName>
    </submittedName>
</protein>
<gene>
    <name evidence="1" type="ORF">GIB67_029300</name>
</gene>
<dbReference type="EMBL" id="JACGCM010000981">
    <property type="protein sequence ID" value="KAF6163451.1"/>
    <property type="molecule type" value="Genomic_DNA"/>
</dbReference>
<dbReference type="InterPro" id="IPR038416">
    <property type="entry name" value="Ribosom_S30AE_C_sf"/>
</dbReference>
<dbReference type="GO" id="GO:0043024">
    <property type="term" value="F:ribosomal small subunit binding"/>
    <property type="evidence" value="ECO:0007669"/>
    <property type="project" value="TreeGrafter"/>
</dbReference>
<comment type="caution">
    <text evidence="1">The sequence shown here is derived from an EMBL/GenBank/DDBJ whole genome shotgun (WGS) entry which is preliminary data.</text>
</comment>
<dbReference type="OrthoDB" id="10253151at2759"/>
<organism evidence="1 2">
    <name type="scientific">Kingdonia uniflora</name>
    <dbReference type="NCBI Taxonomy" id="39325"/>
    <lineage>
        <taxon>Eukaryota</taxon>
        <taxon>Viridiplantae</taxon>
        <taxon>Streptophyta</taxon>
        <taxon>Embryophyta</taxon>
        <taxon>Tracheophyta</taxon>
        <taxon>Spermatophyta</taxon>
        <taxon>Magnoliopsida</taxon>
        <taxon>Ranunculales</taxon>
        <taxon>Circaeasteraceae</taxon>
        <taxon>Kingdonia</taxon>
    </lineage>
</organism>
<keyword evidence="2" id="KW-1185">Reference proteome</keyword>
<dbReference type="GO" id="GO:0045900">
    <property type="term" value="P:negative regulation of translational elongation"/>
    <property type="evidence" value="ECO:0007669"/>
    <property type="project" value="TreeGrafter"/>
</dbReference>
<dbReference type="AlphaFoldDB" id="A0A7J7N894"/>
<dbReference type="Proteomes" id="UP000541444">
    <property type="component" value="Unassembled WGS sequence"/>
</dbReference>
<dbReference type="InterPro" id="IPR050574">
    <property type="entry name" value="HPF/YfiA_ribosome-assoc"/>
</dbReference>
<sequence>MEQLEQRKTQSLYGSIDMVSLIIQRKLRKTKEKDSDHGRYMKAFNRSKVRDPEVQVMEDDLELVPQEEEGDSTEENMFELMVSLFYVWAIGETNIAYKRKDGGYGVIIPKGGKAEKLEQYLVEHAREPSIAE</sequence>
<accession>A0A7J7N894</accession>
<dbReference type="PANTHER" id="PTHR33231:SF1">
    <property type="entry name" value="30S RIBOSOMAL PROTEIN"/>
    <property type="match status" value="1"/>
</dbReference>
<reference evidence="1 2" key="1">
    <citation type="journal article" date="2020" name="IScience">
        <title>Genome Sequencing of the Endangered Kingdonia uniflora (Circaeasteraceae, Ranunculales) Reveals Potential Mechanisms of Evolutionary Specialization.</title>
        <authorList>
            <person name="Sun Y."/>
            <person name="Deng T."/>
            <person name="Zhang A."/>
            <person name="Moore M.J."/>
            <person name="Landis J.B."/>
            <person name="Lin N."/>
            <person name="Zhang H."/>
            <person name="Zhang X."/>
            <person name="Huang J."/>
            <person name="Zhang X."/>
            <person name="Sun H."/>
            <person name="Wang H."/>
        </authorList>
    </citation>
    <scope>NUCLEOTIDE SEQUENCE [LARGE SCALE GENOMIC DNA]</scope>
    <source>
        <strain evidence="1">TB1705</strain>
        <tissue evidence="1">Leaf</tissue>
    </source>
</reference>
<evidence type="ECO:0000313" key="2">
    <source>
        <dbReference type="Proteomes" id="UP000541444"/>
    </source>
</evidence>
<dbReference type="Gene3D" id="3.30.505.50">
    <property type="entry name" value="Sigma 54 modulation/S30EA ribosomal protein, C-terminal domain"/>
    <property type="match status" value="1"/>
</dbReference>
<dbReference type="PANTHER" id="PTHR33231">
    <property type="entry name" value="30S RIBOSOMAL PROTEIN"/>
    <property type="match status" value="1"/>
</dbReference>
<evidence type="ECO:0000313" key="1">
    <source>
        <dbReference type="EMBL" id="KAF6163451.1"/>
    </source>
</evidence>
<dbReference type="GO" id="GO:0022627">
    <property type="term" value="C:cytosolic small ribosomal subunit"/>
    <property type="evidence" value="ECO:0007669"/>
    <property type="project" value="TreeGrafter"/>
</dbReference>